<name>A0A9P6GJ76_9PLEO</name>
<dbReference type="Proteomes" id="UP000756921">
    <property type="component" value="Unassembled WGS sequence"/>
</dbReference>
<protein>
    <recommendedName>
        <fullName evidence="1">25S rRNA (uridine-N(3))-methyltransferase BMT5-like domain-containing protein</fullName>
    </recommendedName>
</protein>
<dbReference type="AlphaFoldDB" id="A0A9P6GJ76"/>
<evidence type="ECO:0000259" key="1">
    <source>
        <dbReference type="Pfam" id="PF10354"/>
    </source>
</evidence>
<comment type="caution">
    <text evidence="2">The sequence shown here is derived from an EMBL/GenBank/DDBJ whole genome shotgun (WGS) entry which is preliminary data.</text>
</comment>
<dbReference type="InterPro" id="IPR019446">
    <property type="entry name" value="BMT5-like"/>
</dbReference>
<dbReference type="Pfam" id="PF10354">
    <property type="entry name" value="BMT5-like"/>
    <property type="match status" value="1"/>
</dbReference>
<dbReference type="OrthoDB" id="10356963at2759"/>
<feature type="domain" description="25S rRNA (uridine-N(3))-methyltransferase BMT5-like" evidence="1">
    <location>
        <begin position="137"/>
        <end position="235"/>
    </location>
</feature>
<dbReference type="GO" id="GO:0070475">
    <property type="term" value="P:rRNA base methylation"/>
    <property type="evidence" value="ECO:0007669"/>
    <property type="project" value="InterPro"/>
</dbReference>
<gene>
    <name evidence="2" type="ORF">PMIN01_04426</name>
</gene>
<keyword evidence="3" id="KW-1185">Reference proteome</keyword>
<dbReference type="GO" id="GO:0070042">
    <property type="term" value="F:rRNA (uridine-N3-)-methyltransferase activity"/>
    <property type="evidence" value="ECO:0007669"/>
    <property type="project" value="InterPro"/>
</dbReference>
<reference evidence="2" key="1">
    <citation type="journal article" date="2020" name="Mol. Plant Microbe Interact.">
        <title>Genome Sequence of the Biocontrol Agent Coniothyrium minitans strain Conio (IMI 134523).</title>
        <authorList>
            <person name="Patel D."/>
            <person name="Shittu T.A."/>
            <person name="Baroncelli R."/>
            <person name="Muthumeenakshi S."/>
            <person name="Osborne T.H."/>
            <person name="Janganan T.K."/>
            <person name="Sreenivasaprasad S."/>
        </authorList>
    </citation>
    <scope>NUCLEOTIDE SEQUENCE</scope>
    <source>
        <strain evidence="2">Conio</strain>
    </source>
</reference>
<accession>A0A9P6GJ76</accession>
<evidence type="ECO:0000313" key="3">
    <source>
        <dbReference type="Proteomes" id="UP000756921"/>
    </source>
</evidence>
<evidence type="ECO:0000313" key="2">
    <source>
        <dbReference type="EMBL" id="KAF9736647.1"/>
    </source>
</evidence>
<proteinExistence type="predicted"/>
<dbReference type="EMBL" id="WJXW01000004">
    <property type="protein sequence ID" value="KAF9736647.1"/>
    <property type="molecule type" value="Genomic_DNA"/>
</dbReference>
<sequence>MCSDGDSVSFLDRTTTVILLHFVPKTAVRRSTFNFLSNRLAITPLGNSFLDEAKADHYGLSRPFDPTNEGASRTLNPGITITATELLTREKTEDIYRRLDQKKGLLHNQSGELDRVQDNIRNIALIGQPRFVDVPFTTQTIGGFDATNYPAGTPNYDHIIFDNPHTGVYGSPSDDVQNMQAVNSNKGLLEAVMTEARRHLTTNGLFELSVCGWPFLSKPSRQKDWDVGMDLANEEAARAFAGNISMRLVSIEDKGFQSVTRNNGDVFQAQVVRLCFARA</sequence>
<organism evidence="2 3">
    <name type="scientific">Paraphaeosphaeria minitans</name>
    <dbReference type="NCBI Taxonomy" id="565426"/>
    <lineage>
        <taxon>Eukaryota</taxon>
        <taxon>Fungi</taxon>
        <taxon>Dikarya</taxon>
        <taxon>Ascomycota</taxon>
        <taxon>Pezizomycotina</taxon>
        <taxon>Dothideomycetes</taxon>
        <taxon>Pleosporomycetidae</taxon>
        <taxon>Pleosporales</taxon>
        <taxon>Massarineae</taxon>
        <taxon>Didymosphaeriaceae</taxon>
        <taxon>Paraphaeosphaeria</taxon>
    </lineage>
</organism>